<dbReference type="InterPro" id="IPR000073">
    <property type="entry name" value="AB_hydrolase_1"/>
</dbReference>
<dbReference type="PANTHER" id="PTHR43329">
    <property type="entry name" value="EPOXIDE HYDROLASE"/>
    <property type="match status" value="1"/>
</dbReference>
<organism evidence="4 5">
    <name type="scientific">Litoribrevibacter euphylliae</name>
    <dbReference type="NCBI Taxonomy" id="1834034"/>
    <lineage>
        <taxon>Bacteria</taxon>
        <taxon>Pseudomonadati</taxon>
        <taxon>Pseudomonadota</taxon>
        <taxon>Gammaproteobacteria</taxon>
        <taxon>Oceanospirillales</taxon>
        <taxon>Oceanospirillaceae</taxon>
        <taxon>Litoribrevibacter</taxon>
    </lineage>
</organism>
<dbReference type="InterPro" id="IPR029058">
    <property type="entry name" value="AB_hydrolase_fold"/>
</dbReference>
<dbReference type="Pfam" id="PF00561">
    <property type="entry name" value="Abhydrolase_1"/>
    <property type="match status" value="1"/>
</dbReference>
<dbReference type="PRINTS" id="PR00793">
    <property type="entry name" value="PROAMNOPTASE"/>
</dbReference>
<evidence type="ECO:0000256" key="1">
    <source>
        <dbReference type="ARBA" id="ARBA00010088"/>
    </source>
</evidence>
<keyword evidence="2 4" id="KW-0378">Hydrolase</keyword>
<feature type="domain" description="AB hydrolase-1" evidence="3">
    <location>
        <begin position="24"/>
        <end position="137"/>
    </location>
</feature>
<dbReference type="EMBL" id="JBHRSZ010000004">
    <property type="protein sequence ID" value="MFC3151809.1"/>
    <property type="molecule type" value="Genomic_DNA"/>
</dbReference>
<comment type="similarity">
    <text evidence="1">Belongs to the peptidase S33 family.</text>
</comment>
<name>A0ABV7HGF9_9GAMM</name>
<accession>A0ABV7HGF9</accession>
<dbReference type="Gene3D" id="3.40.50.1820">
    <property type="entry name" value="alpha/beta hydrolase"/>
    <property type="match status" value="1"/>
</dbReference>
<proteinExistence type="inferred from homology"/>
<evidence type="ECO:0000313" key="5">
    <source>
        <dbReference type="Proteomes" id="UP001595476"/>
    </source>
</evidence>
<reference evidence="5" key="1">
    <citation type="journal article" date="2019" name="Int. J. Syst. Evol. Microbiol.">
        <title>The Global Catalogue of Microorganisms (GCM) 10K type strain sequencing project: providing services to taxonomists for standard genome sequencing and annotation.</title>
        <authorList>
            <consortium name="The Broad Institute Genomics Platform"/>
            <consortium name="The Broad Institute Genome Sequencing Center for Infectious Disease"/>
            <person name="Wu L."/>
            <person name="Ma J."/>
        </authorList>
    </citation>
    <scope>NUCLEOTIDE SEQUENCE [LARGE SCALE GENOMIC DNA]</scope>
    <source>
        <strain evidence="5">KCTC 52438</strain>
    </source>
</reference>
<dbReference type="Proteomes" id="UP001595476">
    <property type="component" value="Unassembled WGS sequence"/>
</dbReference>
<comment type="caution">
    <text evidence="4">The sequence shown here is derived from an EMBL/GenBank/DDBJ whole genome shotgun (WGS) entry which is preliminary data.</text>
</comment>
<dbReference type="GO" id="GO:0016787">
    <property type="term" value="F:hydrolase activity"/>
    <property type="evidence" value="ECO:0007669"/>
    <property type="project" value="UniProtKB-KW"/>
</dbReference>
<dbReference type="SUPFAM" id="SSF53474">
    <property type="entry name" value="alpha/beta-Hydrolases"/>
    <property type="match status" value="1"/>
</dbReference>
<keyword evidence="5" id="KW-1185">Reference proteome</keyword>
<sequence length="305" mass="35164">MKELTVTSYDIELYVQVHGDAKHPTILFLHGYPDCHKTWSHQVDTLKKRFQVVTFDMRGVGNSTWSAQRTAYRMNNMLADIEAVINEVVGKEGKVHLVGHDWGSVIGWSFISEAYYARRVLSYTSMSGPHLTLMLDWARRNLLSLEPGRMASALKQGVFSWYVYLFNIPVLPETIFKTMGKTIWKTVLKKNGVAANDKYLDATQEDIEKICLNPINLYRQNPLNPPSMPSPKSITTPVQLIIPKEDKFISDQLFEFYDEYVVDLTRQSIQGKHWAHHSHKEEFNHLVEQFVHNTQKAKPEKNKVA</sequence>
<dbReference type="InterPro" id="IPR002410">
    <property type="entry name" value="Peptidase_S33"/>
</dbReference>
<gene>
    <name evidence="4" type="ORF">ACFOEK_12285</name>
</gene>
<dbReference type="RefSeq" id="WP_386721265.1">
    <property type="nucleotide sequence ID" value="NZ_JBHRSZ010000004.1"/>
</dbReference>
<protein>
    <submittedName>
        <fullName evidence="4">Alpha/beta fold hydrolase</fullName>
    </submittedName>
</protein>
<evidence type="ECO:0000259" key="3">
    <source>
        <dbReference type="Pfam" id="PF00561"/>
    </source>
</evidence>
<evidence type="ECO:0000256" key="2">
    <source>
        <dbReference type="ARBA" id="ARBA00022801"/>
    </source>
</evidence>
<evidence type="ECO:0000313" key="4">
    <source>
        <dbReference type="EMBL" id="MFC3151809.1"/>
    </source>
</evidence>